<evidence type="ECO:0000256" key="5">
    <source>
        <dbReference type="ARBA" id="ARBA00022967"/>
    </source>
</evidence>
<comment type="catalytic activity">
    <reaction evidence="7">
        <text>ATP + H2O + polyamine-[polyamine-binding protein]Side 1 = ADP + phosphate + polyamineSide 2 + [polyamine-binding protein]Side 1.</text>
        <dbReference type="EC" id="7.6.2.11"/>
    </reaction>
</comment>
<evidence type="ECO:0000256" key="1">
    <source>
        <dbReference type="ARBA" id="ARBA00022448"/>
    </source>
</evidence>
<name>A0ABU0J6K6_9HYPH</name>
<dbReference type="InterPro" id="IPR027417">
    <property type="entry name" value="P-loop_NTPase"/>
</dbReference>
<keyword evidence="2 7" id="KW-1003">Cell membrane</keyword>
<comment type="similarity">
    <text evidence="7">Belongs to the ABC transporter superfamily. Spermidine/putrescine importer (TC 3.A.1.11.1) family.</text>
</comment>
<keyword evidence="4 7" id="KW-0067">ATP-binding</keyword>
<accession>A0ABU0J6K6</accession>
<keyword evidence="6 7" id="KW-0472">Membrane</keyword>
<dbReference type="SMART" id="SM00382">
    <property type="entry name" value="AAA"/>
    <property type="match status" value="1"/>
</dbReference>
<comment type="caution">
    <text evidence="9">The sequence shown here is derived from an EMBL/GenBank/DDBJ whole genome shotgun (WGS) entry which is preliminary data.</text>
</comment>
<dbReference type="EC" id="7.6.2.11" evidence="7"/>
<dbReference type="InterPro" id="IPR005893">
    <property type="entry name" value="PotA-like"/>
</dbReference>
<dbReference type="InterPro" id="IPR013611">
    <property type="entry name" value="Transp-assoc_OB_typ2"/>
</dbReference>
<dbReference type="EMBL" id="JAUSVX010000004">
    <property type="protein sequence ID" value="MDQ0469899.1"/>
    <property type="molecule type" value="Genomic_DNA"/>
</dbReference>
<dbReference type="RefSeq" id="WP_307273101.1">
    <property type="nucleotide sequence ID" value="NZ_JAUSVX010000004.1"/>
</dbReference>
<comment type="subunit">
    <text evidence="7">The complex is composed of two ATP-binding proteins (PotA), two transmembrane proteins (PotB and PotC) and a solute-binding protein (PotD).</text>
</comment>
<dbReference type="PANTHER" id="PTHR42781">
    <property type="entry name" value="SPERMIDINE/PUTRESCINE IMPORT ATP-BINDING PROTEIN POTA"/>
    <property type="match status" value="1"/>
</dbReference>
<evidence type="ECO:0000313" key="10">
    <source>
        <dbReference type="Proteomes" id="UP001242480"/>
    </source>
</evidence>
<dbReference type="Pfam" id="PF08402">
    <property type="entry name" value="TOBE_2"/>
    <property type="match status" value="1"/>
</dbReference>
<dbReference type="PANTHER" id="PTHR42781:SF4">
    <property type="entry name" value="SPERMIDINE_PUTRESCINE IMPORT ATP-BINDING PROTEIN POTA"/>
    <property type="match status" value="1"/>
</dbReference>
<dbReference type="Pfam" id="PF00005">
    <property type="entry name" value="ABC_tran"/>
    <property type="match status" value="1"/>
</dbReference>
<keyword evidence="1 7" id="KW-0813">Transport</keyword>
<dbReference type="InterPro" id="IPR008995">
    <property type="entry name" value="Mo/tungstate-bd_C_term_dom"/>
</dbReference>
<dbReference type="NCBIfam" id="TIGR01187">
    <property type="entry name" value="potA"/>
    <property type="match status" value="1"/>
</dbReference>
<evidence type="ECO:0000256" key="6">
    <source>
        <dbReference type="ARBA" id="ARBA00023136"/>
    </source>
</evidence>
<keyword evidence="10" id="KW-1185">Reference proteome</keyword>
<dbReference type="GO" id="GO:0005524">
    <property type="term" value="F:ATP binding"/>
    <property type="evidence" value="ECO:0007669"/>
    <property type="project" value="UniProtKB-KW"/>
</dbReference>
<protein>
    <recommendedName>
        <fullName evidence="7">Spermidine/putrescine import ATP-binding protein PotA</fullName>
        <ecNumber evidence="7">7.6.2.11</ecNumber>
    </recommendedName>
</protein>
<reference evidence="9 10" key="1">
    <citation type="submission" date="2023-07" db="EMBL/GenBank/DDBJ databases">
        <title>Genomic Encyclopedia of Type Strains, Phase IV (KMG-IV): sequencing the most valuable type-strain genomes for metagenomic binning, comparative biology and taxonomic classification.</title>
        <authorList>
            <person name="Goeker M."/>
        </authorList>
    </citation>
    <scope>NUCLEOTIDE SEQUENCE [LARGE SCALE GENOMIC DNA]</scope>
    <source>
        <strain evidence="9 10">DSM 19619</strain>
    </source>
</reference>
<dbReference type="InterPro" id="IPR003593">
    <property type="entry name" value="AAA+_ATPase"/>
</dbReference>
<dbReference type="Gene3D" id="2.40.50.100">
    <property type="match status" value="1"/>
</dbReference>
<keyword evidence="3 7" id="KW-0547">Nucleotide-binding</keyword>
<dbReference type="SUPFAM" id="SSF50331">
    <property type="entry name" value="MOP-like"/>
    <property type="match status" value="1"/>
</dbReference>
<organism evidence="9 10">
    <name type="scientific">Labrys wisconsinensis</name>
    <dbReference type="NCBI Taxonomy" id="425677"/>
    <lineage>
        <taxon>Bacteria</taxon>
        <taxon>Pseudomonadati</taxon>
        <taxon>Pseudomonadota</taxon>
        <taxon>Alphaproteobacteria</taxon>
        <taxon>Hyphomicrobiales</taxon>
        <taxon>Xanthobacteraceae</taxon>
        <taxon>Labrys</taxon>
    </lineage>
</organism>
<feature type="domain" description="ABC transporter" evidence="8">
    <location>
        <begin position="7"/>
        <end position="237"/>
    </location>
</feature>
<comment type="function">
    <text evidence="7">Part of the ABC transporter complex PotABCD involved in spermidine/putrescine import. Responsible for energy coupling to the transport system.</text>
</comment>
<dbReference type="InterPro" id="IPR003439">
    <property type="entry name" value="ABC_transporter-like_ATP-bd"/>
</dbReference>
<dbReference type="Gene3D" id="3.40.50.300">
    <property type="entry name" value="P-loop containing nucleotide triphosphate hydrolases"/>
    <property type="match status" value="1"/>
</dbReference>
<dbReference type="InterPro" id="IPR050093">
    <property type="entry name" value="ABC_SmlMolc_Importer"/>
</dbReference>
<proteinExistence type="inferred from homology"/>
<sequence>MADGIDIELSHCGKSYGQFSALKDVSLQVRSGEFITVLGPSGCGKTTTLRVIGGFTIPDEGRVSIRGRDVTTLPPHRRNIGVVFQNYALWPHMTVFEIIAFGLRIRRMAREEIARRVDRALGMVQLSGLKDRYPRELSGGQQQRVATARALAIDPEVIILDEPLSNLDRRLREDMRIELKRLQRSLGVTMLFVTHDQEEALSMSDRVVVMQAGSIQQVADPRTVYERPANSFVAGFLGSANFLDGEIVENAGDQKALVRLPGGAVVGAHSPVQARAGETIRLIVRPEWLVLARPAAGADAGELGGTVREIIYEGSAVRYGLSLDHGPEALVFLQERSNADVLNPGDRVRIHVASAVIAQD</sequence>
<dbReference type="PROSITE" id="PS50893">
    <property type="entry name" value="ABC_TRANSPORTER_2"/>
    <property type="match status" value="1"/>
</dbReference>
<dbReference type="Proteomes" id="UP001242480">
    <property type="component" value="Unassembled WGS sequence"/>
</dbReference>
<gene>
    <name evidence="7" type="primary">potA</name>
    <name evidence="9" type="ORF">QO011_002915</name>
</gene>
<evidence type="ECO:0000256" key="2">
    <source>
        <dbReference type="ARBA" id="ARBA00022475"/>
    </source>
</evidence>
<evidence type="ECO:0000256" key="7">
    <source>
        <dbReference type="RuleBase" id="RU364083"/>
    </source>
</evidence>
<keyword evidence="5 7" id="KW-1278">Translocase</keyword>
<evidence type="ECO:0000259" key="8">
    <source>
        <dbReference type="PROSITE" id="PS50893"/>
    </source>
</evidence>
<evidence type="ECO:0000256" key="4">
    <source>
        <dbReference type="ARBA" id="ARBA00022840"/>
    </source>
</evidence>
<dbReference type="SUPFAM" id="SSF52540">
    <property type="entry name" value="P-loop containing nucleoside triphosphate hydrolases"/>
    <property type="match status" value="1"/>
</dbReference>
<evidence type="ECO:0000256" key="3">
    <source>
        <dbReference type="ARBA" id="ARBA00022741"/>
    </source>
</evidence>
<evidence type="ECO:0000313" key="9">
    <source>
        <dbReference type="EMBL" id="MDQ0469899.1"/>
    </source>
</evidence>